<gene>
    <name evidence="2" type="ORF">SAPIS_v1c05200</name>
</gene>
<keyword evidence="1" id="KW-1133">Transmembrane helix</keyword>
<feature type="transmembrane region" description="Helical" evidence="1">
    <location>
        <begin position="282"/>
        <end position="307"/>
    </location>
</feature>
<feature type="transmembrane region" description="Helical" evidence="1">
    <location>
        <begin position="218"/>
        <end position="238"/>
    </location>
</feature>
<dbReference type="KEGG" id="sapi:SAPIS_v1c05200"/>
<feature type="transmembrane region" description="Helical" evidence="1">
    <location>
        <begin position="391"/>
        <end position="412"/>
    </location>
</feature>
<organism evidence="2 3">
    <name type="scientific">Spiroplasma apis B31</name>
    <dbReference type="NCBI Taxonomy" id="1276258"/>
    <lineage>
        <taxon>Bacteria</taxon>
        <taxon>Bacillati</taxon>
        <taxon>Mycoplasmatota</taxon>
        <taxon>Mollicutes</taxon>
        <taxon>Entomoplasmatales</taxon>
        <taxon>Spiroplasmataceae</taxon>
        <taxon>Spiroplasma</taxon>
    </lineage>
</organism>
<dbReference type="EMBL" id="CP006682">
    <property type="protein sequence ID" value="AHB36365.1"/>
    <property type="molecule type" value="Genomic_DNA"/>
</dbReference>
<dbReference type="OrthoDB" id="388181at2"/>
<protein>
    <recommendedName>
        <fullName evidence="4">Transmembrane protein</fullName>
    </recommendedName>
</protein>
<feature type="transmembrane region" description="Helical" evidence="1">
    <location>
        <begin position="37"/>
        <end position="60"/>
    </location>
</feature>
<evidence type="ECO:0008006" key="4">
    <source>
        <dbReference type="Google" id="ProtNLM"/>
    </source>
</evidence>
<evidence type="ECO:0000256" key="1">
    <source>
        <dbReference type="SAM" id="Phobius"/>
    </source>
</evidence>
<accession>V5RKM3</accession>
<dbReference type="STRING" id="1276258.SAPIS_v1c05200"/>
<dbReference type="PATRIC" id="fig|1276258.3.peg.526"/>
<feature type="transmembrane region" description="Helical" evidence="1">
    <location>
        <begin position="355"/>
        <end position="379"/>
    </location>
</feature>
<feature type="transmembrane region" description="Helical" evidence="1">
    <location>
        <begin position="5"/>
        <end position="25"/>
    </location>
</feature>
<dbReference type="RefSeq" id="WP_023789379.1">
    <property type="nucleotide sequence ID" value="NC_022998.1"/>
</dbReference>
<evidence type="ECO:0000313" key="2">
    <source>
        <dbReference type="EMBL" id="AHB36365.1"/>
    </source>
</evidence>
<dbReference type="HOGENOM" id="CLU_662057_0_0_14"/>
<keyword evidence="3" id="KW-1185">Reference proteome</keyword>
<dbReference type="Proteomes" id="UP000018550">
    <property type="component" value="Chromosome"/>
</dbReference>
<keyword evidence="1" id="KW-0812">Transmembrane</keyword>
<feature type="transmembrane region" description="Helical" evidence="1">
    <location>
        <begin position="322"/>
        <end position="343"/>
    </location>
</feature>
<sequence>MKKLIYQIVFISIMTFMYYLYSSWIESLQKPNLDSTIYQIFSPFKLIILGVIFSIVYAAIKNLLFSRFVNIKSYKKNLKNYILYDFEICINFIGKLKGTVKDDDITQAKKLLKEFQSLSYRPHYLVDLIEVITSKVLAEESLVGLENACTLVEEKIKNNFEKEKQRKINKKNETFLDFKMVNDYYSKNSWNTIDYLLEVNGESNLNKWKISSLYISKIYSALNLSIILNLVMFTFTGLGLYYSNITLGNVFFYSFILSIFLTTMVIYNIWIIIAAKKYNLTIYWLNMLVLYFFIALIFINIVINIVFFPKYQIGEEWYKSNLIQFLMSLLYIVLSTMLLVYSFAQLISMLEEKKYNVLSIIYMFVIPLSIFILTAVINFMIVFKTLPIDLYFANFSILFIYWTCSWIFISYFTNN</sequence>
<proteinExistence type="predicted"/>
<reference evidence="2 3" key="1">
    <citation type="journal article" date="2014" name="Genome Announc.">
        <title>Complete Genome Sequence of Spiroplasma apis B31T (ATCC 33834), a Bacterium Associated with May Disease of Honeybees (Apis mellifera).</title>
        <authorList>
            <person name="Ku C."/>
            <person name="Lo W.S."/>
            <person name="Chen L.L."/>
            <person name="Kuo C.H."/>
        </authorList>
    </citation>
    <scope>NUCLEOTIDE SEQUENCE [LARGE SCALE GENOMIC DNA]</scope>
    <source>
        <strain evidence="2">B31</strain>
    </source>
</reference>
<feature type="transmembrane region" description="Helical" evidence="1">
    <location>
        <begin position="250"/>
        <end position="270"/>
    </location>
</feature>
<evidence type="ECO:0000313" key="3">
    <source>
        <dbReference type="Proteomes" id="UP000018550"/>
    </source>
</evidence>
<name>V5RKM3_SPIAP</name>
<dbReference type="AlphaFoldDB" id="V5RKM3"/>
<keyword evidence="1" id="KW-0472">Membrane</keyword>